<dbReference type="AlphaFoldDB" id="A0A8J4V922"/>
<evidence type="ECO:0000259" key="9">
    <source>
        <dbReference type="PROSITE" id="PS50011"/>
    </source>
</evidence>
<dbReference type="Gene3D" id="1.10.510.10">
    <property type="entry name" value="Transferase(Phosphotransferase) domain 1"/>
    <property type="match status" value="1"/>
</dbReference>
<dbReference type="InterPro" id="IPR051420">
    <property type="entry name" value="Ser_Thr_Kinases_DiverseReg"/>
</dbReference>
<dbReference type="GO" id="GO:0004674">
    <property type="term" value="F:protein serine/threonine kinase activity"/>
    <property type="evidence" value="ECO:0007669"/>
    <property type="project" value="UniProtKB-KW"/>
</dbReference>
<dbReference type="OrthoDB" id="676979at2759"/>
<comment type="catalytic activity">
    <reaction evidence="7">
        <text>L-threonyl-[protein] + ATP = O-phospho-L-threonyl-[protein] + ADP + H(+)</text>
        <dbReference type="Rhea" id="RHEA:46608"/>
        <dbReference type="Rhea" id="RHEA-COMP:11060"/>
        <dbReference type="Rhea" id="RHEA-COMP:11605"/>
        <dbReference type="ChEBI" id="CHEBI:15378"/>
        <dbReference type="ChEBI" id="CHEBI:30013"/>
        <dbReference type="ChEBI" id="CHEBI:30616"/>
        <dbReference type="ChEBI" id="CHEBI:61977"/>
        <dbReference type="ChEBI" id="CHEBI:456216"/>
        <dbReference type="EC" id="2.7.11.1"/>
    </reaction>
</comment>
<reference evidence="10" key="1">
    <citation type="submission" date="2020-03" db="EMBL/GenBank/DDBJ databases">
        <title>Castanea mollissima Vanexum genome sequencing.</title>
        <authorList>
            <person name="Staton M."/>
        </authorList>
    </citation>
    <scope>NUCLEOTIDE SEQUENCE</scope>
    <source>
        <tissue evidence="10">Leaf</tissue>
    </source>
</reference>
<dbReference type="GO" id="GO:0005524">
    <property type="term" value="F:ATP binding"/>
    <property type="evidence" value="ECO:0007669"/>
    <property type="project" value="UniProtKB-KW"/>
</dbReference>
<dbReference type="InterPro" id="IPR000719">
    <property type="entry name" value="Prot_kinase_dom"/>
</dbReference>
<evidence type="ECO:0000256" key="4">
    <source>
        <dbReference type="ARBA" id="ARBA00022741"/>
    </source>
</evidence>
<evidence type="ECO:0000256" key="7">
    <source>
        <dbReference type="ARBA" id="ARBA00047899"/>
    </source>
</evidence>
<dbReference type="PANTHER" id="PTHR48005">
    <property type="entry name" value="LEUCINE RICH REPEAT KINASE 2"/>
    <property type="match status" value="1"/>
</dbReference>
<evidence type="ECO:0000313" key="10">
    <source>
        <dbReference type="EMBL" id="KAF3945910.1"/>
    </source>
</evidence>
<evidence type="ECO:0000256" key="1">
    <source>
        <dbReference type="ARBA" id="ARBA00012513"/>
    </source>
</evidence>
<dbReference type="PANTHER" id="PTHR48005:SF70">
    <property type="entry name" value="MDIS1-INTERACTING RECEPTOR LIKE KINASE 2-LIKE"/>
    <property type="match status" value="1"/>
</dbReference>
<proteinExistence type="predicted"/>
<evidence type="ECO:0000256" key="3">
    <source>
        <dbReference type="ARBA" id="ARBA00022679"/>
    </source>
</evidence>
<keyword evidence="3" id="KW-0808">Transferase</keyword>
<feature type="domain" description="Protein kinase" evidence="9">
    <location>
        <begin position="1"/>
        <end position="156"/>
    </location>
</feature>
<dbReference type="Proteomes" id="UP000737018">
    <property type="component" value="Unassembled WGS sequence"/>
</dbReference>
<keyword evidence="4" id="KW-0547">Nucleotide-binding</keyword>
<dbReference type="EMBL" id="JRKL02010657">
    <property type="protein sequence ID" value="KAF3945910.1"/>
    <property type="molecule type" value="Genomic_DNA"/>
</dbReference>
<evidence type="ECO:0000313" key="11">
    <source>
        <dbReference type="Proteomes" id="UP000737018"/>
    </source>
</evidence>
<evidence type="ECO:0000256" key="2">
    <source>
        <dbReference type="ARBA" id="ARBA00022527"/>
    </source>
</evidence>
<dbReference type="PROSITE" id="PS50011">
    <property type="entry name" value="PROTEIN_KINASE_DOM"/>
    <property type="match status" value="1"/>
</dbReference>
<dbReference type="EC" id="2.7.11.1" evidence="1"/>
<gene>
    <name evidence="10" type="ORF">CMV_027764</name>
</gene>
<evidence type="ECO:0000256" key="5">
    <source>
        <dbReference type="ARBA" id="ARBA00022777"/>
    </source>
</evidence>
<dbReference type="Pfam" id="PF00069">
    <property type="entry name" value="Pkinase"/>
    <property type="match status" value="1"/>
</dbReference>
<protein>
    <recommendedName>
        <fullName evidence="1">non-specific serine/threonine protein kinase</fullName>
        <ecNumber evidence="1">2.7.11.1</ecNumber>
    </recommendedName>
</protein>
<evidence type="ECO:0000256" key="8">
    <source>
        <dbReference type="ARBA" id="ARBA00048679"/>
    </source>
</evidence>
<name>A0A8J4V922_9ROSI</name>
<dbReference type="SUPFAM" id="SSF56112">
    <property type="entry name" value="Protein kinase-like (PK-like)"/>
    <property type="match status" value="1"/>
</dbReference>
<organism evidence="10 11">
    <name type="scientific">Castanea mollissima</name>
    <name type="common">Chinese chestnut</name>
    <dbReference type="NCBI Taxonomy" id="60419"/>
    <lineage>
        <taxon>Eukaryota</taxon>
        <taxon>Viridiplantae</taxon>
        <taxon>Streptophyta</taxon>
        <taxon>Embryophyta</taxon>
        <taxon>Tracheophyta</taxon>
        <taxon>Spermatophyta</taxon>
        <taxon>Magnoliopsida</taxon>
        <taxon>eudicotyledons</taxon>
        <taxon>Gunneridae</taxon>
        <taxon>Pentapetalae</taxon>
        <taxon>rosids</taxon>
        <taxon>fabids</taxon>
        <taxon>Fagales</taxon>
        <taxon>Fagaceae</taxon>
        <taxon>Castanea</taxon>
    </lineage>
</organism>
<evidence type="ECO:0000256" key="6">
    <source>
        <dbReference type="ARBA" id="ARBA00022840"/>
    </source>
</evidence>
<keyword evidence="2" id="KW-0723">Serine/threonine-protein kinase</keyword>
<comment type="caution">
    <text evidence="10">The sequence shown here is derived from an EMBL/GenBank/DDBJ whole genome shotgun (WGS) entry which is preliminary data.</text>
</comment>
<comment type="catalytic activity">
    <reaction evidence="8">
        <text>L-seryl-[protein] + ATP = O-phospho-L-seryl-[protein] + ADP + H(+)</text>
        <dbReference type="Rhea" id="RHEA:17989"/>
        <dbReference type="Rhea" id="RHEA-COMP:9863"/>
        <dbReference type="Rhea" id="RHEA-COMP:11604"/>
        <dbReference type="ChEBI" id="CHEBI:15378"/>
        <dbReference type="ChEBI" id="CHEBI:29999"/>
        <dbReference type="ChEBI" id="CHEBI:30616"/>
        <dbReference type="ChEBI" id="CHEBI:83421"/>
        <dbReference type="ChEBI" id="CHEBI:456216"/>
        <dbReference type="EC" id="2.7.11.1"/>
    </reaction>
</comment>
<keyword evidence="6" id="KW-0067">ATP-binding</keyword>
<dbReference type="InterPro" id="IPR011009">
    <property type="entry name" value="Kinase-like_dom_sf"/>
</dbReference>
<accession>A0A8J4V922</accession>
<keyword evidence="11" id="KW-1185">Reference proteome</keyword>
<keyword evidence="5" id="KW-0418">Kinase</keyword>
<sequence>MGSLNTILTNDGEAKELDWNKRVNIIKDFGIAKLLNPDSSNWTSLAGTYGYIAPELAYTMKITEKCDVYSFGVLAIEVIKGRHLGEMIPILSASIVGQNLLLKDLLDIRLPPPTVQVESQLMVITKLAITCLHANPECRPTMHMVSQQLSTPNPLS</sequence>